<reference evidence="2" key="1">
    <citation type="submission" date="2016-10" db="EMBL/GenBank/DDBJ databases">
        <authorList>
            <person name="Varghese N."/>
            <person name="Submissions S."/>
        </authorList>
    </citation>
    <scope>NUCLEOTIDE SEQUENCE [LARGE SCALE GENOMIC DNA]</scope>
    <source>
        <strain evidence="2">DSM 11526</strain>
    </source>
</reference>
<dbReference type="Pfam" id="PF04417">
    <property type="entry name" value="DUF501"/>
    <property type="match status" value="1"/>
</dbReference>
<sequence length="178" mass="20842">MHRFDTTRTQPTPEQLLLIERQIGRTPRGIEAIACQTEAGIPLVLQMRSLLGDTPFPTLYWLSSKDLDVAISRIEANGWVKQIEEELQQNETLREAFYAQQQRYVERRQALMRPKDRARIEEKGLAELYTRYGIGGIAQWDKVRCLHMQYAHWLAEGDNVIGERLEQEFELSRTEIRL</sequence>
<organism evidence="1 2">
    <name type="scientific">Marinobacterium iners DSM 11526</name>
    <dbReference type="NCBI Taxonomy" id="1122198"/>
    <lineage>
        <taxon>Bacteria</taxon>
        <taxon>Pseudomonadati</taxon>
        <taxon>Pseudomonadota</taxon>
        <taxon>Gammaproteobacteria</taxon>
        <taxon>Oceanospirillales</taxon>
        <taxon>Oceanospirillaceae</taxon>
        <taxon>Marinobacterium</taxon>
    </lineage>
</organism>
<name>A0A1H4DK14_9GAMM</name>
<protein>
    <recommendedName>
        <fullName evidence="3">DUF501 domain-containing protein</fullName>
    </recommendedName>
</protein>
<dbReference type="STRING" id="1122198.SAMN02745729_106144"/>
<dbReference type="RefSeq" id="WP_091826168.1">
    <property type="nucleotide sequence ID" value="NZ_FNRJ01000006.1"/>
</dbReference>
<dbReference type="Proteomes" id="UP000242469">
    <property type="component" value="Unassembled WGS sequence"/>
</dbReference>
<dbReference type="OrthoDB" id="5293413at2"/>
<keyword evidence="2" id="KW-1185">Reference proteome</keyword>
<evidence type="ECO:0000313" key="1">
    <source>
        <dbReference type="EMBL" id="SEA73173.1"/>
    </source>
</evidence>
<evidence type="ECO:0000313" key="2">
    <source>
        <dbReference type="Proteomes" id="UP000242469"/>
    </source>
</evidence>
<gene>
    <name evidence="1" type="ORF">SAMN02745729_106144</name>
</gene>
<accession>A0A1H4DK14</accession>
<dbReference type="PANTHER" id="PTHR37163:SF1">
    <property type="entry name" value="DUF501 DOMAIN-CONTAINING PROTEIN"/>
    <property type="match status" value="1"/>
</dbReference>
<dbReference type="InterPro" id="IPR007511">
    <property type="entry name" value="DUF501"/>
</dbReference>
<dbReference type="AlphaFoldDB" id="A0A1H4DK14"/>
<dbReference type="PANTHER" id="PTHR37163">
    <property type="entry name" value="CONSERVED PROTEIN"/>
    <property type="match status" value="1"/>
</dbReference>
<dbReference type="EMBL" id="FNRJ01000006">
    <property type="protein sequence ID" value="SEA73173.1"/>
    <property type="molecule type" value="Genomic_DNA"/>
</dbReference>
<proteinExistence type="predicted"/>
<evidence type="ECO:0008006" key="3">
    <source>
        <dbReference type="Google" id="ProtNLM"/>
    </source>
</evidence>